<reference evidence="2 3" key="1">
    <citation type="journal article" date="2003" name="Proc. Natl. Acad. Sci. U.S.A.">
        <title>Genome sequence of the cyanobacterium Prochlorococcus marinus SS120, a nearly minimal oxyphototrophic genome.</title>
        <authorList>
            <person name="Dufresne A."/>
            <person name="Salanoubat M."/>
            <person name="Partensky F."/>
            <person name="Artiguenave F."/>
            <person name="Axmann I.M."/>
            <person name="Barbe V."/>
            <person name="Duprat S."/>
            <person name="Galperin M.Y."/>
            <person name="Koonin E.V."/>
            <person name="Le Gall F."/>
            <person name="Makarova K.S."/>
            <person name="Ostrowski M."/>
            <person name="Oztas S."/>
            <person name="Robert C."/>
            <person name="Rogozin I.B."/>
            <person name="Scanlan D.J."/>
            <person name="Tandeau de Marsac N."/>
            <person name="Weissenbach J."/>
            <person name="Wincker P."/>
            <person name="Wolf Y.I."/>
            <person name="Hess W.R."/>
        </authorList>
    </citation>
    <scope>NUCLEOTIDE SEQUENCE [LARGE SCALE GENOMIC DNA]</scope>
    <source>
        <strain evidence="3">SARG / CCMP1375 / SS120</strain>
    </source>
</reference>
<dbReference type="PATRIC" id="fig|167539.5.peg.1419"/>
<name>Q7VAV0_PROMA</name>
<accession>Q7VAV0</accession>
<dbReference type="InterPro" id="IPR022512">
    <property type="entry name" value="CHP03792"/>
</dbReference>
<feature type="signal peptide" evidence="1">
    <location>
        <begin position="1"/>
        <end position="34"/>
    </location>
</feature>
<dbReference type="SUPFAM" id="SSF54909">
    <property type="entry name" value="Dimeric alpha+beta barrel"/>
    <property type="match status" value="1"/>
</dbReference>
<evidence type="ECO:0000313" key="3">
    <source>
        <dbReference type="Proteomes" id="UP000001420"/>
    </source>
</evidence>
<organism evidence="2 3">
    <name type="scientific">Prochlorococcus marinus (strain SARG / CCMP1375 / SS120)</name>
    <dbReference type="NCBI Taxonomy" id="167539"/>
    <lineage>
        <taxon>Bacteria</taxon>
        <taxon>Bacillati</taxon>
        <taxon>Cyanobacteriota</taxon>
        <taxon>Cyanophyceae</taxon>
        <taxon>Synechococcales</taxon>
        <taxon>Prochlorococcaceae</taxon>
        <taxon>Prochlorococcus</taxon>
    </lineage>
</organism>
<dbReference type="RefSeq" id="WP_011125504.1">
    <property type="nucleotide sequence ID" value="NC_005042.1"/>
</dbReference>
<keyword evidence="3" id="KW-1185">Reference proteome</keyword>
<dbReference type="AlphaFoldDB" id="Q7VAV0"/>
<dbReference type="Proteomes" id="UP000001420">
    <property type="component" value="Chromosome"/>
</dbReference>
<dbReference type="HOGENOM" id="CLU_135081_0_0_3"/>
<feature type="chain" id="PRO_5004292427" evidence="1">
    <location>
        <begin position="35"/>
        <end position="149"/>
    </location>
</feature>
<evidence type="ECO:0000313" key="2">
    <source>
        <dbReference type="EMBL" id="AAQ00397.1"/>
    </source>
</evidence>
<dbReference type="NCBIfam" id="TIGR03792">
    <property type="entry name" value="TIGR03792 family protein"/>
    <property type="match status" value="1"/>
</dbReference>
<dbReference type="EMBL" id="AE017126">
    <property type="protein sequence ID" value="AAQ00397.1"/>
    <property type="molecule type" value="Genomic_DNA"/>
</dbReference>
<dbReference type="eggNOG" id="COG2329">
    <property type="taxonomic scope" value="Bacteria"/>
</dbReference>
<dbReference type="InterPro" id="IPR011008">
    <property type="entry name" value="Dimeric_a/b-barrel"/>
</dbReference>
<dbReference type="KEGG" id="pma:Pro_1353"/>
<dbReference type="STRING" id="167539.Pro_1353"/>
<protein>
    <submittedName>
        <fullName evidence="2">Uncharacterized secreted or membrane protein</fullName>
    </submittedName>
</protein>
<evidence type="ECO:0000256" key="1">
    <source>
        <dbReference type="SAM" id="SignalP"/>
    </source>
</evidence>
<gene>
    <name evidence="2" type="ordered locus">Pro_1353</name>
</gene>
<proteinExistence type="predicted"/>
<dbReference type="OrthoDB" id="531457at2"/>
<dbReference type="EnsemblBacteria" id="AAQ00397">
    <property type="protein sequence ID" value="AAQ00397"/>
    <property type="gene ID" value="Pro_1353"/>
</dbReference>
<keyword evidence="1" id="KW-0732">Signal</keyword>
<sequence>MLFVKLLRKKIFIVLTLFLSFLALFLANAQVVYAANQVDMKNTDTTVIEYLRLKVSDQERRAWLTAEKKSWEPWLKEQKGFLGRQLLWNPQKQEAILLISWATREDWKRIPQEEIDKIQKLFEEIAKDLTGETLSNPFPIKAQGELFPQ</sequence>